<dbReference type="AlphaFoldDB" id="X7ZWH3"/>
<name>X7ZWH3_MYCXE</name>
<evidence type="ECO:0000256" key="1">
    <source>
        <dbReference type="SAM" id="MobiDB-lite"/>
    </source>
</evidence>
<proteinExistence type="predicted"/>
<comment type="caution">
    <text evidence="2">The sequence shown here is derived from an EMBL/GenBank/DDBJ whole genome shotgun (WGS) entry which is preliminary data.</text>
</comment>
<sequence length="42" mass="4504">MLTGRTPFSGDSPLAVAYQRLDADVPRPSTAIDGVPRNSTSW</sequence>
<dbReference type="PATRIC" id="fig|1299334.3.peg.6875"/>
<feature type="region of interest" description="Disordered" evidence="1">
    <location>
        <begin position="21"/>
        <end position="42"/>
    </location>
</feature>
<accession>X7ZWH3</accession>
<evidence type="ECO:0000313" key="2">
    <source>
        <dbReference type="EMBL" id="EUA23952.1"/>
    </source>
</evidence>
<protein>
    <submittedName>
        <fullName evidence="2">Putative serine/threonine-kinase pknL domain protein</fullName>
    </submittedName>
</protein>
<reference evidence="2" key="1">
    <citation type="submission" date="2014-01" db="EMBL/GenBank/DDBJ databases">
        <authorList>
            <person name="Brown-Elliot B."/>
            <person name="Wallace R."/>
            <person name="Lenaerts A."/>
            <person name="Ordway D."/>
            <person name="DeGroote M.A."/>
            <person name="Parker T."/>
            <person name="Sizemore C."/>
            <person name="Tallon L.J."/>
            <person name="Sadzewicz L.K."/>
            <person name="Sengamalay N."/>
            <person name="Fraser C.M."/>
            <person name="Hine E."/>
            <person name="Shefchek K.A."/>
            <person name="Das S.P."/>
            <person name="Tettelin H."/>
        </authorList>
    </citation>
    <scope>NUCLEOTIDE SEQUENCE [LARGE SCALE GENOMIC DNA]</scope>
    <source>
        <strain evidence="2">4042</strain>
    </source>
</reference>
<keyword evidence="2" id="KW-0418">Kinase</keyword>
<dbReference type="GO" id="GO:0016301">
    <property type="term" value="F:kinase activity"/>
    <property type="evidence" value="ECO:0007669"/>
    <property type="project" value="UniProtKB-KW"/>
</dbReference>
<organism evidence="2">
    <name type="scientific">Mycobacterium xenopi 4042</name>
    <dbReference type="NCBI Taxonomy" id="1299334"/>
    <lineage>
        <taxon>Bacteria</taxon>
        <taxon>Bacillati</taxon>
        <taxon>Actinomycetota</taxon>
        <taxon>Actinomycetes</taxon>
        <taxon>Mycobacteriales</taxon>
        <taxon>Mycobacteriaceae</taxon>
        <taxon>Mycobacterium</taxon>
    </lineage>
</organism>
<keyword evidence="2" id="KW-0808">Transferase</keyword>
<dbReference type="EMBL" id="JAOB01000068">
    <property type="protein sequence ID" value="EUA23952.1"/>
    <property type="molecule type" value="Genomic_DNA"/>
</dbReference>
<gene>
    <name evidence="2" type="ORF">I553_3440</name>
</gene>